<dbReference type="GO" id="GO:0003677">
    <property type="term" value="F:DNA binding"/>
    <property type="evidence" value="ECO:0007669"/>
    <property type="project" value="UniProtKB-KW"/>
</dbReference>
<dbReference type="AlphaFoldDB" id="A0A1V3IVS9"/>
<dbReference type="InterPro" id="IPR051212">
    <property type="entry name" value="Type-I_RE_S_subunit"/>
</dbReference>
<dbReference type="EMBL" id="MLHK01000017">
    <property type="protein sequence ID" value="OOF46392.1"/>
    <property type="molecule type" value="Genomic_DNA"/>
</dbReference>
<dbReference type="Proteomes" id="UP000188728">
    <property type="component" value="Unassembled WGS sequence"/>
</dbReference>
<keyword evidence="3" id="KW-0238">DNA-binding</keyword>
<gene>
    <name evidence="5" type="ORF">BKK51_02600</name>
</gene>
<dbReference type="Gene3D" id="3.90.220.20">
    <property type="entry name" value="DNA methylase specificity domains"/>
    <property type="match status" value="1"/>
</dbReference>
<evidence type="ECO:0000256" key="3">
    <source>
        <dbReference type="ARBA" id="ARBA00023125"/>
    </source>
</evidence>
<comment type="similarity">
    <text evidence="1">Belongs to the type-I restriction system S methylase family.</text>
</comment>
<dbReference type="GO" id="GO:0009307">
    <property type="term" value="P:DNA restriction-modification system"/>
    <property type="evidence" value="ECO:0007669"/>
    <property type="project" value="UniProtKB-KW"/>
</dbReference>
<reference evidence="5 6" key="1">
    <citation type="submission" date="2016-10" db="EMBL/GenBank/DDBJ databases">
        <title>Rodentibacter gen. nov. and new species.</title>
        <authorList>
            <person name="Christensen H."/>
        </authorList>
    </citation>
    <scope>NUCLEOTIDE SEQUENCE [LARGE SCALE GENOMIC DNA]</scope>
    <source>
        <strain evidence="5 6">H1983213011</strain>
    </source>
</reference>
<dbReference type="InterPro" id="IPR044946">
    <property type="entry name" value="Restrct_endonuc_typeI_TRD_sf"/>
</dbReference>
<keyword evidence="2" id="KW-0680">Restriction system</keyword>
<evidence type="ECO:0000256" key="1">
    <source>
        <dbReference type="ARBA" id="ARBA00010923"/>
    </source>
</evidence>
<dbReference type="GO" id="GO:0004519">
    <property type="term" value="F:endonuclease activity"/>
    <property type="evidence" value="ECO:0007669"/>
    <property type="project" value="UniProtKB-KW"/>
</dbReference>
<dbReference type="SUPFAM" id="SSF116734">
    <property type="entry name" value="DNA methylase specificity domain"/>
    <property type="match status" value="1"/>
</dbReference>
<sequence length="195" mass="22423">MVALGKVCQYSKNRVGAKSLNSENYVGVDNLLPNKQGKKSSDYVPIEGNLIAYELGDILIGNIRPYLKKIWLADNRGGTNGDVLVFQIKKEYKDKLLSKYLYYVLSSDLFFTYNTQHSKGAKMPRGDKVANMKYEFLLPPLEIQQVIVDILDKFDMLVNDLNTGLPAEINARRQQYEYYRNKLLTFKECKNDFNV</sequence>
<feature type="domain" description="Type I restriction modification DNA specificity" evidence="4">
    <location>
        <begin position="3"/>
        <end position="170"/>
    </location>
</feature>
<organism evidence="5 6">
    <name type="scientific">Rodentibacter trehalosifermentans</name>
    <dbReference type="NCBI Taxonomy" id="1908263"/>
    <lineage>
        <taxon>Bacteria</taxon>
        <taxon>Pseudomonadati</taxon>
        <taxon>Pseudomonadota</taxon>
        <taxon>Gammaproteobacteria</taxon>
        <taxon>Pasteurellales</taxon>
        <taxon>Pasteurellaceae</taxon>
        <taxon>Rodentibacter</taxon>
    </lineage>
</organism>
<dbReference type="Pfam" id="PF01420">
    <property type="entry name" value="Methylase_S"/>
    <property type="match status" value="1"/>
</dbReference>
<keyword evidence="5" id="KW-0255">Endonuclease</keyword>
<evidence type="ECO:0000313" key="5">
    <source>
        <dbReference type="EMBL" id="OOF46392.1"/>
    </source>
</evidence>
<keyword evidence="5" id="KW-0540">Nuclease</keyword>
<dbReference type="PANTHER" id="PTHR43140">
    <property type="entry name" value="TYPE-1 RESTRICTION ENZYME ECOKI SPECIFICITY PROTEIN"/>
    <property type="match status" value="1"/>
</dbReference>
<proteinExistence type="inferred from homology"/>
<protein>
    <submittedName>
        <fullName evidence="5">Restriction endonuclease subunit S</fullName>
    </submittedName>
</protein>
<accession>A0A1V3IVS9</accession>
<name>A0A1V3IVS9_9PAST</name>
<comment type="caution">
    <text evidence="5">The sequence shown here is derived from an EMBL/GenBank/DDBJ whole genome shotgun (WGS) entry which is preliminary data.</text>
</comment>
<evidence type="ECO:0000313" key="6">
    <source>
        <dbReference type="Proteomes" id="UP000188728"/>
    </source>
</evidence>
<keyword evidence="5" id="KW-0378">Hydrolase</keyword>
<evidence type="ECO:0000256" key="2">
    <source>
        <dbReference type="ARBA" id="ARBA00022747"/>
    </source>
</evidence>
<evidence type="ECO:0000259" key="4">
    <source>
        <dbReference type="Pfam" id="PF01420"/>
    </source>
</evidence>
<dbReference type="InterPro" id="IPR000055">
    <property type="entry name" value="Restrct_endonuc_typeI_TRD"/>
</dbReference>
<dbReference type="PANTHER" id="PTHR43140:SF1">
    <property type="entry name" value="TYPE I RESTRICTION ENZYME ECOKI SPECIFICITY SUBUNIT"/>
    <property type="match status" value="1"/>
</dbReference>